<dbReference type="Gene3D" id="3.30.9.10">
    <property type="entry name" value="D-Amino Acid Oxidase, subunit A, domain 2"/>
    <property type="match status" value="1"/>
</dbReference>
<dbReference type="GO" id="GO:0016491">
    <property type="term" value="F:oxidoreductase activity"/>
    <property type="evidence" value="ECO:0007669"/>
    <property type="project" value="UniProtKB-KW"/>
</dbReference>
<dbReference type="Proteomes" id="UP000028547">
    <property type="component" value="Unassembled WGS sequence"/>
</dbReference>
<accession>A0A084SZA2</accession>
<evidence type="ECO:0000256" key="1">
    <source>
        <dbReference type="ARBA" id="ARBA00023002"/>
    </source>
</evidence>
<reference evidence="3 4" key="1">
    <citation type="submission" date="2014-07" db="EMBL/GenBank/DDBJ databases">
        <title>Draft Genome Sequence of Gephyronic Acid Producer, Cystobacter violaceus Strain Cb vi76.</title>
        <authorList>
            <person name="Stevens D.C."/>
            <person name="Young J."/>
            <person name="Carmichael R."/>
            <person name="Tan J."/>
            <person name="Taylor R.E."/>
        </authorList>
    </citation>
    <scope>NUCLEOTIDE SEQUENCE [LARGE SCALE GENOMIC DNA]</scope>
    <source>
        <strain evidence="3 4">Cb vi76</strain>
    </source>
</reference>
<feature type="domain" description="FAD dependent oxidoreductase" evidence="2">
    <location>
        <begin position="4"/>
        <end position="365"/>
    </location>
</feature>
<evidence type="ECO:0000313" key="3">
    <source>
        <dbReference type="EMBL" id="KFA93787.1"/>
    </source>
</evidence>
<proteinExistence type="predicted"/>
<dbReference type="PANTHER" id="PTHR13847:SF287">
    <property type="entry name" value="FAD-DEPENDENT OXIDOREDUCTASE DOMAIN-CONTAINING PROTEIN 1"/>
    <property type="match status" value="1"/>
</dbReference>
<evidence type="ECO:0000259" key="2">
    <source>
        <dbReference type="Pfam" id="PF01266"/>
    </source>
</evidence>
<sequence>MRADVAIVGAGIAGSSIAWWLTRLDPTLSVVLLERDTGFGSSSSQLSASSIRQQFSTPINIQMSQFGLEFLSGARSLLAVEGEEVEIGLTLPGYLFLALPAQAEAMRAQNAIQHAHGARIELLGPEALAARFAWLNTADLALGALGAGVEGWFDGPALHSAILRSARAQGARLVRAEVSAFEFAPTAPGASPDSRRVAALHLADGRRVVCGQAVNAAGPWSRRLAAAAGIELPVHARRRTVFVLSCPTPVPGCPLVVDPAGFWFRPEGRHFIFGTTPNPDTDDLPLEPNLAEFDETAWAALAHRVPAFESVRVERAWAGYYEMNLFDHNALLGLHPGFANLWCATGFSGHGVQQAPAAGRGLAELLLYGGFRTLDLSPLSVGRLAEGRRVLESNVIG</sequence>
<comment type="caution">
    <text evidence="3">The sequence shown here is derived from an EMBL/GenBank/DDBJ whole genome shotgun (WGS) entry which is preliminary data.</text>
</comment>
<evidence type="ECO:0000313" key="4">
    <source>
        <dbReference type="Proteomes" id="UP000028547"/>
    </source>
</evidence>
<dbReference type="EMBL" id="JPMI01000038">
    <property type="protein sequence ID" value="KFA93787.1"/>
    <property type="molecule type" value="Genomic_DNA"/>
</dbReference>
<dbReference type="PANTHER" id="PTHR13847">
    <property type="entry name" value="SARCOSINE DEHYDROGENASE-RELATED"/>
    <property type="match status" value="1"/>
</dbReference>
<protein>
    <submittedName>
        <fullName evidence="3">FAD-dependent oxidoreductase</fullName>
    </submittedName>
</protein>
<dbReference type="Gene3D" id="3.50.50.60">
    <property type="entry name" value="FAD/NAD(P)-binding domain"/>
    <property type="match status" value="1"/>
</dbReference>
<dbReference type="InterPro" id="IPR036188">
    <property type="entry name" value="FAD/NAD-bd_sf"/>
</dbReference>
<dbReference type="Pfam" id="PF01266">
    <property type="entry name" value="DAO"/>
    <property type="match status" value="1"/>
</dbReference>
<organism evidence="3 4">
    <name type="scientific">Archangium violaceum Cb vi76</name>
    <dbReference type="NCBI Taxonomy" id="1406225"/>
    <lineage>
        <taxon>Bacteria</taxon>
        <taxon>Pseudomonadati</taxon>
        <taxon>Myxococcota</taxon>
        <taxon>Myxococcia</taxon>
        <taxon>Myxococcales</taxon>
        <taxon>Cystobacterineae</taxon>
        <taxon>Archangiaceae</taxon>
        <taxon>Archangium</taxon>
    </lineage>
</organism>
<dbReference type="GO" id="GO:0032981">
    <property type="term" value="P:mitochondrial respiratory chain complex I assembly"/>
    <property type="evidence" value="ECO:0007669"/>
    <property type="project" value="TreeGrafter"/>
</dbReference>
<dbReference type="SUPFAM" id="SSF51905">
    <property type="entry name" value="FAD/NAD(P)-binding domain"/>
    <property type="match status" value="1"/>
</dbReference>
<gene>
    <name evidence="3" type="ORF">Q664_06835</name>
</gene>
<dbReference type="AlphaFoldDB" id="A0A084SZA2"/>
<keyword evidence="1" id="KW-0560">Oxidoreductase</keyword>
<dbReference type="GO" id="GO:0005737">
    <property type="term" value="C:cytoplasm"/>
    <property type="evidence" value="ECO:0007669"/>
    <property type="project" value="TreeGrafter"/>
</dbReference>
<name>A0A084SZA2_9BACT</name>
<dbReference type="InterPro" id="IPR006076">
    <property type="entry name" value="FAD-dep_OxRdtase"/>
</dbReference>